<name>U5WAV0_9ACTN</name>
<dbReference type="KEGG" id="afs:AFR_39340"/>
<dbReference type="Proteomes" id="UP000017746">
    <property type="component" value="Chromosome"/>
</dbReference>
<dbReference type="PATRIC" id="fig|1246995.3.peg.7959"/>
<dbReference type="STRING" id="1246995.AFR_39340"/>
<organism evidence="2 3">
    <name type="scientific">Actinoplanes friuliensis DSM 7358</name>
    <dbReference type="NCBI Taxonomy" id="1246995"/>
    <lineage>
        <taxon>Bacteria</taxon>
        <taxon>Bacillati</taxon>
        <taxon>Actinomycetota</taxon>
        <taxon>Actinomycetes</taxon>
        <taxon>Micromonosporales</taxon>
        <taxon>Micromonosporaceae</taxon>
        <taxon>Actinoplanes</taxon>
    </lineage>
</organism>
<feature type="transmembrane region" description="Helical" evidence="1">
    <location>
        <begin position="34"/>
        <end position="51"/>
    </location>
</feature>
<dbReference type="HOGENOM" id="CLU_2730904_0_0_11"/>
<sequence length="67" mass="7265">MIRRHGKRPTIALWMLVAIADVALVMAAVGTLAVLFTVAVAAILAGGVLMLQRRTTPQQESILRRRA</sequence>
<dbReference type="EMBL" id="CP006272">
    <property type="protein sequence ID" value="AGZ46122.1"/>
    <property type="molecule type" value="Genomic_DNA"/>
</dbReference>
<keyword evidence="1" id="KW-0472">Membrane</keyword>
<protein>
    <submittedName>
        <fullName evidence="2">Uncharacterized protein</fullName>
    </submittedName>
</protein>
<keyword evidence="3" id="KW-1185">Reference proteome</keyword>
<keyword evidence="1" id="KW-1133">Transmembrane helix</keyword>
<proteinExistence type="predicted"/>
<reference evidence="2 3" key="1">
    <citation type="journal article" date="2014" name="J. Biotechnol.">
        <title>Complete genome sequence of the actinobacterium Actinoplanes friuliensis HAG 010964, producer of the lipopeptide antibiotic friulimycin.</title>
        <authorList>
            <person name="Ruckert C."/>
            <person name="Szczepanowski R."/>
            <person name="Albersmeier A."/>
            <person name="Goesmann A."/>
            <person name="Fischer N."/>
            <person name="Steinkamper A."/>
            <person name="Puhler A."/>
            <person name="Biener R."/>
            <person name="Schwartz D."/>
            <person name="Kalinowski J."/>
        </authorList>
    </citation>
    <scope>NUCLEOTIDE SEQUENCE [LARGE SCALE GENOMIC DNA]</scope>
    <source>
        <strain evidence="2 3">DSM 7358</strain>
    </source>
</reference>
<evidence type="ECO:0000313" key="3">
    <source>
        <dbReference type="Proteomes" id="UP000017746"/>
    </source>
</evidence>
<evidence type="ECO:0000313" key="2">
    <source>
        <dbReference type="EMBL" id="AGZ46122.1"/>
    </source>
</evidence>
<dbReference type="RefSeq" id="WP_023562456.1">
    <property type="nucleotide sequence ID" value="NC_022657.1"/>
</dbReference>
<dbReference type="AlphaFoldDB" id="U5WAV0"/>
<feature type="transmembrane region" description="Helical" evidence="1">
    <location>
        <begin position="12"/>
        <end position="28"/>
    </location>
</feature>
<evidence type="ECO:0000256" key="1">
    <source>
        <dbReference type="SAM" id="Phobius"/>
    </source>
</evidence>
<gene>
    <name evidence="2" type="ORF">AFR_39340</name>
</gene>
<keyword evidence="1" id="KW-0812">Transmembrane</keyword>
<accession>U5WAV0</accession>